<dbReference type="GO" id="GO:0002181">
    <property type="term" value="P:cytoplasmic translation"/>
    <property type="evidence" value="ECO:0007669"/>
    <property type="project" value="TreeGrafter"/>
</dbReference>
<evidence type="ECO:0000313" key="7">
    <source>
        <dbReference type="Proteomes" id="UP000694426"/>
    </source>
</evidence>
<organism evidence="6 7">
    <name type="scientific">Anser brachyrhynchus</name>
    <name type="common">Pink-footed goose</name>
    <dbReference type="NCBI Taxonomy" id="132585"/>
    <lineage>
        <taxon>Eukaryota</taxon>
        <taxon>Metazoa</taxon>
        <taxon>Chordata</taxon>
        <taxon>Craniata</taxon>
        <taxon>Vertebrata</taxon>
        <taxon>Euteleostomi</taxon>
        <taxon>Archelosauria</taxon>
        <taxon>Archosauria</taxon>
        <taxon>Dinosauria</taxon>
        <taxon>Saurischia</taxon>
        <taxon>Theropoda</taxon>
        <taxon>Coelurosauria</taxon>
        <taxon>Aves</taxon>
        <taxon>Neognathae</taxon>
        <taxon>Galloanserae</taxon>
        <taxon>Anseriformes</taxon>
        <taxon>Anatidae</taxon>
        <taxon>Anserinae</taxon>
        <taxon>Anser</taxon>
    </lineage>
</organism>
<feature type="region of interest" description="Disordered" evidence="5">
    <location>
        <begin position="1"/>
        <end position="25"/>
    </location>
</feature>
<dbReference type="PANTHER" id="PTHR12884:SF0">
    <property type="entry name" value="60S RIBOSOMAL PROTEIN L29"/>
    <property type="match status" value="1"/>
</dbReference>
<evidence type="ECO:0000313" key="6">
    <source>
        <dbReference type="Ensembl" id="ENSABRP00000023888.1"/>
    </source>
</evidence>
<comment type="similarity">
    <text evidence="1 4">Belongs to the eukaryotic ribosomal protein eL29 family.</text>
</comment>
<evidence type="ECO:0000256" key="5">
    <source>
        <dbReference type="SAM" id="MobiDB-lite"/>
    </source>
</evidence>
<dbReference type="Ensembl" id="ENSABRT00000033524.1">
    <property type="protein sequence ID" value="ENSABRP00000023888.1"/>
    <property type="gene ID" value="ENSABRG00000020076.1"/>
</dbReference>
<reference evidence="6" key="2">
    <citation type="submission" date="2025-09" db="UniProtKB">
        <authorList>
            <consortium name="Ensembl"/>
        </authorList>
    </citation>
    <scope>IDENTIFICATION</scope>
</reference>
<sequence length="99" mass="11269">MAKSKNHTTHNQSRKWHRNGIKKPRSHRYESLKGVSMSVNVLGLHVLYLLLMTSSLCNEEDSVSSNSAPFFPSVKIKNRVRRARNQIVNSSLCKGEPLH</sequence>
<dbReference type="AlphaFoldDB" id="A0A8B9CTQ2"/>
<name>A0A8B9CTQ2_9AVES</name>
<dbReference type="GO" id="GO:0022625">
    <property type="term" value="C:cytosolic large ribosomal subunit"/>
    <property type="evidence" value="ECO:0007669"/>
    <property type="project" value="TreeGrafter"/>
</dbReference>
<dbReference type="Proteomes" id="UP000694426">
    <property type="component" value="Unplaced"/>
</dbReference>
<reference evidence="6" key="1">
    <citation type="submission" date="2025-08" db="UniProtKB">
        <authorList>
            <consortium name="Ensembl"/>
        </authorList>
    </citation>
    <scope>IDENTIFICATION</scope>
</reference>
<dbReference type="GeneTree" id="ENSGT00390000007084"/>
<dbReference type="PANTHER" id="PTHR12884">
    <property type="entry name" value="60S RIBOSOMAL PROTEIN L29"/>
    <property type="match status" value="1"/>
</dbReference>
<dbReference type="GO" id="GO:0003735">
    <property type="term" value="F:structural constituent of ribosome"/>
    <property type="evidence" value="ECO:0007669"/>
    <property type="project" value="UniProtKB-UniRule"/>
</dbReference>
<dbReference type="InterPro" id="IPR002673">
    <property type="entry name" value="Ribosomal_eL29"/>
</dbReference>
<proteinExistence type="inferred from homology"/>
<evidence type="ECO:0000256" key="4">
    <source>
        <dbReference type="RuleBase" id="RU364026"/>
    </source>
</evidence>
<protein>
    <recommendedName>
        <fullName evidence="4">60S ribosomal protein L29</fullName>
    </recommendedName>
</protein>
<dbReference type="Pfam" id="PF01779">
    <property type="entry name" value="Ribosomal_L29e"/>
    <property type="match status" value="1"/>
</dbReference>
<accession>A0A8B9CTQ2</accession>
<dbReference type="Gene3D" id="6.10.140.1730">
    <property type="match status" value="1"/>
</dbReference>
<evidence type="ECO:0000256" key="1">
    <source>
        <dbReference type="ARBA" id="ARBA00010247"/>
    </source>
</evidence>
<keyword evidence="7" id="KW-1185">Reference proteome</keyword>
<evidence type="ECO:0000256" key="2">
    <source>
        <dbReference type="ARBA" id="ARBA00022980"/>
    </source>
</evidence>
<keyword evidence="2 4" id="KW-0689">Ribosomal protein</keyword>
<keyword evidence="3 4" id="KW-0687">Ribonucleoprotein</keyword>
<evidence type="ECO:0000256" key="3">
    <source>
        <dbReference type="ARBA" id="ARBA00023274"/>
    </source>
</evidence>